<dbReference type="SMART" id="SM00822">
    <property type="entry name" value="PKS_KR"/>
    <property type="match status" value="1"/>
</dbReference>
<protein>
    <submittedName>
        <fullName evidence="4">SDR family NAD(P)-dependent oxidoreductase</fullName>
    </submittedName>
</protein>
<dbReference type="PRINTS" id="PR00080">
    <property type="entry name" value="SDRFAMILY"/>
</dbReference>
<dbReference type="PANTHER" id="PTHR42760">
    <property type="entry name" value="SHORT-CHAIN DEHYDROGENASES/REDUCTASES FAMILY MEMBER"/>
    <property type="match status" value="1"/>
</dbReference>
<dbReference type="FunFam" id="3.40.50.720:FF:000084">
    <property type="entry name" value="Short-chain dehydrogenase reductase"/>
    <property type="match status" value="1"/>
</dbReference>
<dbReference type="NCBIfam" id="NF005559">
    <property type="entry name" value="PRK07231.1"/>
    <property type="match status" value="1"/>
</dbReference>
<dbReference type="GO" id="GO:0016616">
    <property type="term" value="F:oxidoreductase activity, acting on the CH-OH group of donors, NAD or NADP as acceptor"/>
    <property type="evidence" value="ECO:0007669"/>
    <property type="project" value="UniProtKB-ARBA"/>
</dbReference>
<organism evidence="4 5">
    <name type="scientific">Microbaculum marinum</name>
    <dbReference type="NCBI Taxonomy" id="1764581"/>
    <lineage>
        <taxon>Bacteria</taxon>
        <taxon>Pseudomonadati</taxon>
        <taxon>Pseudomonadota</taxon>
        <taxon>Alphaproteobacteria</taxon>
        <taxon>Hyphomicrobiales</taxon>
        <taxon>Tepidamorphaceae</taxon>
        <taxon>Microbaculum</taxon>
    </lineage>
</organism>
<proteinExistence type="inferred from homology"/>
<evidence type="ECO:0000256" key="2">
    <source>
        <dbReference type="ARBA" id="ARBA00023002"/>
    </source>
</evidence>
<dbReference type="InterPro" id="IPR036291">
    <property type="entry name" value="NAD(P)-bd_dom_sf"/>
</dbReference>
<gene>
    <name evidence="4" type="ORF">V3328_23040</name>
</gene>
<keyword evidence="5" id="KW-1185">Reference proteome</keyword>
<reference evidence="4 5" key="1">
    <citation type="submission" date="2024-02" db="EMBL/GenBank/DDBJ databases">
        <title>Genome analysis and characterization of Microbaculum marinisediminis sp. nov., isolated from marine sediment.</title>
        <authorList>
            <person name="Du Z.-J."/>
            <person name="Ye Y.-Q."/>
            <person name="Zhang Z.-R."/>
            <person name="Yuan S.-M."/>
            <person name="Zhang X.-Y."/>
        </authorList>
    </citation>
    <scope>NUCLEOTIDE SEQUENCE [LARGE SCALE GENOMIC DNA]</scope>
    <source>
        <strain evidence="4 5">SDUM1044001</strain>
    </source>
</reference>
<dbReference type="PRINTS" id="PR00081">
    <property type="entry name" value="GDHRDH"/>
</dbReference>
<dbReference type="PANTHER" id="PTHR42760:SF133">
    <property type="entry name" value="3-OXOACYL-[ACYL-CARRIER-PROTEIN] REDUCTASE"/>
    <property type="match status" value="1"/>
</dbReference>
<dbReference type="Gene3D" id="3.40.50.720">
    <property type="entry name" value="NAD(P)-binding Rossmann-like Domain"/>
    <property type="match status" value="1"/>
</dbReference>
<comment type="similarity">
    <text evidence="1">Belongs to the short-chain dehydrogenases/reductases (SDR) family.</text>
</comment>
<dbReference type="InterPro" id="IPR002347">
    <property type="entry name" value="SDR_fam"/>
</dbReference>
<dbReference type="AlphaFoldDB" id="A0AAW9RKW5"/>
<dbReference type="Proteomes" id="UP001378188">
    <property type="component" value="Unassembled WGS sequence"/>
</dbReference>
<evidence type="ECO:0000256" key="1">
    <source>
        <dbReference type="ARBA" id="ARBA00006484"/>
    </source>
</evidence>
<comment type="caution">
    <text evidence="4">The sequence shown here is derived from an EMBL/GenBank/DDBJ whole genome shotgun (WGS) entry which is preliminary data.</text>
</comment>
<dbReference type="Pfam" id="PF13561">
    <property type="entry name" value="adh_short_C2"/>
    <property type="match status" value="1"/>
</dbReference>
<dbReference type="CDD" id="cd05233">
    <property type="entry name" value="SDR_c"/>
    <property type="match status" value="1"/>
</dbReference>
<accession>A0AAW9RKW5</accession>
<feature type="domain" description="Ketoreductase" evidence="3">
    <location>
        <begin position="14"/>
        <end position="186"/>
    </location>
</feature>
<evidence type="ECO:0000259" key="3">
    <source>
        <dbReference type="SMART" id="SM00822"/>
    </source>
</evidence>
<sequence length="259" mass="27129">MDASATQRLNLDGRRALVTGGAGGIGLATARLCAARGADVVVIDANRDALAAVSDEFSERATRFLTCVCDVTVEADVRAAFAEARSEFGPIDILVNNVGIGARVPTTELDTDTWSRVMEVNLTGAFVCSREFALQADPARGGAIVNVASIMGAVGNSLYPNLSYHASKGGLVNVTRALAAEWAPRNIRVNVVLPTFVETALTRNLLSEGSMRQDILDRTPLRRLASPEDVAEAIAFLSSDAAGMITGAAIPVDGGWLAV</sequence>
<evidence type="ECO:0000313" key="4">
    <source>
        <dbReference type="EMBL" id="MEJ8574377.1"/>
    </source>
</evidence>
<dbReference type="EMBL" id="JAZHOF010000011">
    <property type="protein sequence ID" value="MEJ8574377.1"/>
    <property type="molecule type" value="Genomic_DNA"/>
</dbReference>
<keyword evidence="2" id="KW-0560">Oxidoreductase</keyword>
<dbReference type="RefSeq" id="WP_340332074.1">
    <property type="nucleotide sequence ID" value="NZ_JAZHOF010000011.1"/>
</dbReference>
<dbReference type="InterPro" id="IPR057326">
    <property type="entry name" value="KR_dom"/>
</dbReference>
<dbReference type="NCBIfam" id="NF009466">
    <property type="entry name" value="PRK12826.1-2"/>
    <property type="match status" value="1"/>
</dbReference>
<dbReference type="SUPFAM" id="SSF51735">
    <property type="entry name" value="NAD(P)-binding Rossmann-fold domains"/>
    <property type="match status" value="1"/>
</dbReference>
<evidence type="ECO:0000313" key="5">
    <source>
        <dbReference type="Proteomes" id="UP001378188"/>
    </source>
</evidence>
<name>A0AAW9RKW5_9HYPH</name>